<dbReference type="Proteomes" id="UP001165083">
    <property type="component" value="Unassembled WGS sequence"/>
</dbReference>
<evidence type="ECO:0000313" key="2">
    <source>
        <dbReference type="Proteomes" id="UP001165083"/>
    </source>
</evidence>
<evidence type="ECO:0000313" key="1">
    <source>
        <dbReference type="EMBL" id="GMF29069.1"/>
    </source>
</evidence>
<reference evidence="1" key="1">
    <citation type="submission" date="2023-04" db="EMBL/GenBank/DDBJ databases">
        <title>Phytophthora lilii NBRC 32176.</title>
        <authorList>
            <person name="Ichikawa N."/>
            <person name="Sato H."/>
            <person name="Tonouchi N."/>
        </authorList>
    </citation>
    <scope>NUCLEOTIDE SEQUENCE</scope>
    <source>
        <strain evidence="1">NBRC 32176</strain>
    </source>
</reference>
<name>A0A9W6UA70_9STRA</name>
<comment type="caution">
    <text evidence="1">The sequence shown here is derived from an EMBL/GenBank/DDBJ whole genome shotgun (WGS) entry which is preliminary data.</text>
</comment>
<protein>
    <submittedName>
        <fullName evidence="1">Unnamed protein product</fullName>
    </submittedName>
</protein>
<keyword evidence="2" id="KW-1185">Reference proteome</keyword>
<sequence length="71" mass="7847">MPSEQVGLDIFERSELTWTSGVRLLPDDLSARFDQQSLVRFDELSNAGQATGEITNLKAKVKLNLHALGAF</sequence>
<organism evidence="1 2">
    <name type="scientific">Phytophthora lilii</name>
    <dbReference type="NCBI Taxonomy" id="2077276"/>
    <lineage>
        <taxon>Eukaryota</taxon>
        <taxon>Sar</taxon>
        <taxon>Stramenopiles</taxon>
        <taxon>Oomycota</taxon>
        <taxon>Peronosporomycetes</taxon>
        <taxon>Peronosporales</taxon>
        <taxon>Peronosporaceae</taxon>
        <taxon>Phytophthora</taxon>
    </lineage>
</organism>
<proteinExistence type="predicted"/>
<dbReference type="EMBL" id="BSXW01000754">
    <property type="protein sequence ID" value="GMF29069.1"/>
    <property type="molecule type" value="Genomic_DNA"/>
</dbReference>
<gene>
    <name evidence="1" type="ORF">Plil01_001230300</name>
</gene>
<accession>A0A9W6UA70</accession>
<dbReference type="AlphaFoldDB" id="A0A9W6UA70"/>